<proteinExistence type="predicted"/>
<reference evidence="2" key="1">
    <citation type="submission" date="2017-10" db="EMBL/GenBank/DDBJ databases">
        <title>Phenotypic and genomic properties of facultatively anaerobic sulfur-reducing natronoarchaea from hypersaline soda lakes.</title>
        <authorList>
            <person name="Sorokin D.Y."/>
            <person name="Kublanov I.V."/>
            <person name="Roman P."/>
            <person name="Sinninghe Damste J.S."/>
            <person name="Golyshin P.N."/>
            <person name="Rojo D."/>
            <person name="Ciordia S."/>
            <person name="Mena Md.C."/>
            <person name="Ferrer M."/>
            <person name="Messina E."/>
            <person name="Smedile F."/>
            <person name="La Spada G."/>
            <person name="La Cono V."/>
            <person name="Yakimov M.M."/>
        </authorList>
    </citation>
    <scope>NUCLEOTIDE SEQUENCE [LARGE SCALE GENOMIC DNA]</scope>
    <source>
        <strain evidence="2">AArc1</strain>
    </source>
</reference>
<dbReference type="EMBL" id="CP024047">
    <property type="protein sequence ID" value="AXR77191.1"/>
    <property type="molecule type" value="Genomic_DNA"/>
</dbReference>
<protein>
    <submittedName>
        <fullName evidence="1">ParB-like nuclease domain containing protein</fullName>
    </submittedName>
</protein>
<dbReference type="Proteomes" id="UP000258707">
    <property type="component" value="Chromosome"/>
</dbReference>
<sequence>MRRLIHRLYRLYYRGGPSAVFTGALRFLRYRYPASQVSLRSKFNKVKYSAYSDPLAVIQISPADVNTWTDRFGTYHHIGAIRGGDWDLKAKSFETHPKYKAVKRRFVDGVSWKETGVFDYMRSRIESEGCLDGCRTPSDIGDRYSDIDVLYERIKHDGYRSHREVSSESDFEAIADEVIVNIGRDGQLVFNGTGWHRLSIAKILDIDKIPAIVGVRHKLWQTLRERLNNTNTQNVEPTLCTHPDLQHIFES</sequence>
<name>A0A346PCE6_9EURY</name>
<dbReference type="KEGG" id="nan:AArc1_0849"/>
<evidence type="ECO:0000313" key="2">
    <source>
        <dbReference type="Proteomes" id="UP000258707"/>
    </source>
</evidence>
<accession>A0A346PCE6</accession>
<dbReference type="AlphaFoldDB" id="A0A346PCE6"/>
<gene>
    <name evidence="1" type="ORF">AArc1_0849</name>
</gene>
<organism evidence="1 2">
    <name type="scientific">Natrarchaeobaculum sulfurireducens</name>
    <dbReference type="NCBI Taxonomy" id="2044521"/>
    <lineage>
        <taxon>Archaea</taxon>
        <taxon>Methanobacteriati</taxon>
        <taxon>Methanobacteriota</taxon>
        <taxon>Stenosarchaea group</taxon>
        <taxon>Halobacteria</taxon>
        <taxon>Halobacteriales</taxon>
        <taxon>Natrialbaceae</taxon>
        <taxon>Natrarchaeobaculum</taxon>
    </lineage>
</organism>
<evidence type="ECO:0000313" key="1">
    <source>
        <dbReference type="EMBL" id="AXR77191.1"/>
    </source>
</evidence>